<sequence>GTAEEVTHAPDCETWDSQSSPELFVQCGSNVFNSESVSHSNYPGTATHKGHPGTLQRTRSNPHE</sequence>
<feature type="non-terminal residue" evidence="2">
    <location>
        <position position="64"/>
    </location>
</feature>
<proteinExistence type="predicted"/>
<dbReference type="AlphaFoldDB" id="A0ABD0N9S1"/>
<dbReference type="Proteomes" id="UP001529510">
    <property type="component" value="Unassembled WGS sequence"/>
</dbReference>
<evidence type="ECO:0000313" key="3">
    <source>
        <dbReference type="Proteomes" id="UP001529510"/>
    </source>
</evidence>
<protein>
    <submittedName>
        <fullName evidence="2">Uncharacterized protein</fullName>
    </submittedName>
</protein>
<feature type="region of interest" description="Disordered" evidence="1">
    <location>
        <begin position="34"/>
        <end position="64"/>
    </location>
</feature>
<accession>A0ABD0N9S1</accession>
<gene>
    <name evidence="2" type="ORF">M9458_046895</name>
</gene>
<keyword evidence="3" id="KW-1185">Reference proteome</keyword>
<organism evidence="2 3">
    <name type="scientific">Cirrhinus mrigala</name>
    <name type="common">Mrigala</name>
    <dbReference type="NCBI Taxonomy" id="683832"/>
    <lineage>
        <taxon>Eukaryota</taxon>
        <taxon>Metazoa</taxon>
        <taxon>Chordata</taxon>
        <taxon>Craniata</taxon>
        <taxon>Vertebrata</taxon>
        <taxon>Euteleostomi</taxon>
        <taxon>Actinopterygii</taxon>
        <taxon>Neopterygii</taxon>
        <taxon>Teleostei</taxon>
        <taxon>Ostariophysi</taxon>
        <taxon>Cypriniformes</taxon>
        <taxon>Cyprinidae</taxon>
        <taxon>Labeoninae</taxon>
        <taxon>Labeonini</taxon>
        <taxon>Cirrhinus</taxon>
    </lineage>
</organism>
<feature type="compositionally biased region" description="Polar residues" evidence="1">
    <location>
        <begin position="34"/>
        <end position="44"/>
    </location>
</feature>
<dbReference type="EMBL" id="JAMKFB020000023">
    <property type="protein sequence ID" value="KAL0158819.1"/>
    <property type="molecule type" value="Genomic_DNA"/>
</dbReference>
<evidence type="ECO:0000256" key="1">
    <source>
        <dbReference type="SAM" id="MobiDB-lite"/>
    </source>
</evidence>
<name>A0ABD0N9S1_CIRMR</name>
<reference evidence="2 3" key="1">
    <citation type="submission" date="2024-05" db="EMBL/GenBank/DDBJ databases">
        <title>Genome sequencing and assembly of Indian major carp, Cirrhinus mrigala (Hamilton, 1822).</title>
        <authorList>
            <person name="Mohindra V."/>
            <person name="Chowdhury L.M."/>
            <person name="Lal K."/>
            <person name="Jena J.K."/>
        </authorList>
    </citation>
    <scope>NUCLEOTIDE SEQUENCE [LARGE SCALE GENOMIC DNA]</scope>
    <source>
        <strain evidence="2">CM1030</strain>
        <tissue evidence="2">Blood</tissue>
    </source>
</reference>
<feature type="compositionally biased region" description="Polar residues" evidence="1">
    <location>
        <begin position="55"/>
        <end position="64"/>
    </location>
</feature>
<feature type="non-terminal residue" evidence="2">
    <location>
        <position position="1"/>
    </location>
</feature>
<comment type="caution">
    <text evidence="2">The sequence shown here is derived from an EMBL/GenBank/DDBJ whole genome shotgun (WGS) entry which is preliminary data.</text>
</comment>
<evidence type="ECO:0000313" key="2">
    <source>
        <dbReference type="EMBL" id="KAL0158819.1"/>
    </source>
</evidence>